<keyword evidence="2 5" id="KW-0378">Hydrolase</keyword>
<evidence type="ECO:0000256" key="3">
    <source>
        <dbReference type="ARBA" id="ARBA00022963"/>
    </source>
</evidence>
<evidence type="ECO:0000256" key="5">
    <source>
        <dbReference type="RuleBase" id="RU367093"/>
    </source>
</evidence>
<comment type="similarity">
    <text evidence="1 5">Belongs to the AB hydrolase superfamily. Lipase family.</text>
</comment>
<dbReference type="InterPro" id="IPR002921">
    <property type="entry name" value="Fungal_lipase-type"/>
</dbReference>
<dbReference type="EMBL" id="JACEIK010001859">
    <property type="protein sequence ID" value="MCD7472673.1"/>
    <property type="molecule type" value="Genomic_DNA"/>
</dbReference>
<dbReference type="InterPro" id="IPR029058">
    <property type="entry name" value="AB_hydrolase_fold"/>
</dbReference>
<evidence type="ECO:0000256" key="1">
    <source>
        <dbReference type="ARBA" id="ARBA00010701"/>
    </source>
</evidence>
<dbReference type="CDD" id="cd00519">
    <property type="entry name" value="Lipase_3"/>
    <property type="match status" value="1"/>
</dbReference>
<dbReference type="Pfam" id="PF01764">
    <property type="entry name" value="Lipase_3"/>
    <property type="match status" value="1"/>
</dbReference>
<protein>
    <recommendedName>
        <fullName evidence="5">Phospholipase A1</fullName>
        <ecNumber evidence="5">3.1.1.-</ecNumber>
    </recommendedName>
</protein>
<organism evidence="7 8">
    <name type="scientific">Datura stramonium</name>
    <name type="common">Jimsonweed</name>
    <name type="synonym">Common thornapple</name>
    <dbReference type="NCBI Taxonomy" id="4076"/>
    <lineage>
        <taxon>Eukaryota</taxon>
        <taxon>Viridiplantae</taxon>
        <taxon>Streptophyta</taxon>
        <taxon>Embryophyta</taxon>
        <taxon>Tracheophyta</taxon>
        <taxon>Spermatophyta</taxon>
        <taxon>Magnoliopsida</taxon>
        <taxon>eudicotyledons</taxon>
        <taxon>Gunneridae</taxon>
        <taxon>Pentapetalae</taxon>
        <taxon>asterids</taxon>
        <taxon>lamiids</taxon>
        <taxon>Solanales</taxon>
        <taxon>Solanaceae</taxon>
        <taxon>Solanoideae</taxon>
        <taxon>Datureae</taxon>
        <taxon>Datura</taxon>
    </lineage>
</organism>
<evidence type="ECO:0000259" key="6">
    <source>
        <dbReference type="Pfam" id="PF01764"/>
    </source>
</evidence>
<comment type="function">
    <text evidence="5">Acylhydrolase that catalyzes the hydrolysis of phospholipids at the sn-1 position.</text>
</comment>
<gene>
    <name evidence="7" type="ORF">HAX54_013974</name>
</gene>
<dbReference type="PANTHER" id="PTHR31828">
    <property type="entry name" value="PHOSPHOLIPASE A1-IIGAMMA"/>
    <property type="match status" value="1"/>
</dbReference>
<proteinExistence type="inferred from homology"/>
<dbReference type="Gene3D" id="3.40.50.1820">
    <property type="entry name" value="alpha/beta hydrolase"/>
    <property type="match status" value="1"/>
</dbReference>
<sequence length="367" mass="41452">MDLRRYILHYGDLAETARDAFNSEEASRYAGSSRYAKRNLFARVGFANPFKYQVTKYFYATSYDPIPEGLFVFSRSREAWSKESNWMGFVAVASDEGKVLLGRRDIVIAWRGAVREIERRDVVDFVLVPATKIFGTDNINTPMVGRGWYSIYTSPDPLSPFNKDSARDQVLAEVGRLLEQYKGEEISITVIGHSLGATLATLTAVDIVYNGINNDYPVTAFLSGSPKVGDWKFKTIFSSLANLRALHVRNAPDLLPKFPPLIGYADNIGIPLDIDTTKSFYLKFGSLQKWHHPEVYMHGIAGTQGINGGFKLEVKRDISLVNKYLDALKDEYCVPVSWWVEKNKGMVQQEDGSWILMDHEEDDDFPA</sequence>
<evidence type="ECO:0000313" key="8">
    <source>
        <dbReference type="Proteomes" id="UP000823775"/>
    </source>
</evidence>
<keyword evidence="8" id="KW-1185">Reference proteome</keyword>
<dbReference type="PANTHER" id="PTHR31828:SF1">
    <property type="entry name" value="PHOSPHOLIPASE A1-IIGAMMA"/>
    <property type="match status" value="1"/>
</dbReference>
<comment type="caution">
    <text evidence="7">The sequence shown here is derived from an EMBL/GenBank/DDBJ whole genome shotgun (WGS) entry which is preliminary data.</text>
</comment>
<feature type="domain" description="Fungal lipase-type" evidence="6">
    <location>
        <begin position="107"/>
        <end position="260"/>
    </location>
</feature>
<evidence type="ECO:0000256" key="4">
    <source>
        <dbReference type="ARBA" id="ARBA00023098"/>
    </source>
</evidence>
<name>A0ABS8TN86_DATST</name>
<reference evidence="7 8" key="1">
    <citation type="journal article" date="2021" name="BMC Genomics">
        <title>Datura genome reveals duplications of psychoactive alkaloid biosynthetic genes and high mutation rate following tissue culture.</title>
        <authorList>
            <person name="Rajewski A."/>
            <person name="Carter-House D."/>
            <person name="Stajich J."/>
            <person name="Litt A."/>
        </authorList>
    </citation>
    <scope>NUCLEOTIDE SEQUENCE [LARGE SCALE GENOMIC DNA]</scope>
    <source>
        <strain evidence="7">AR-01</strain>
    </source>
</reference>
<evidence type="ECO:0000256" key="2">
    <source>
        <dbReference type="ARBA" id="ARBA00022801"/>
    </source>
</evidence>
<evidence type="ECO:0000313" key="7">
    <source>
        <dbReference type="EMBL" id="MCD7472673.1"/>
    </source>
</evidence>
<dbReference type="Proteomes" id="UP000823775">
    <property type="component" value="Unassembled WGS sequence"/>
</dbReference>
<dbReference type="SUPFAM" id="SSF53474">
    <property type="entry name" value="alpha/beta-Hydrolases"/>
    <property type="match status" value="1"/>
</dbReference>
<dbReference type="InterPro" id="IPR033556">
    <property type="entry name" value="PLA"/>
</dbReference>
<keyword evidence="3 5" id="KW-0442">Lipid degradation</keyword>
<keyword evidence="4 5" id="KW-0443">Lipid metabolism</keyword>
<dbReference type="EC" id="3.1.1.-" evidence="5"/>
<accession>A0ABS8TN86</accession>